<organism evidence="1 2">
    <name type="scientific">Nepenthes gracilis</name>
    <name type="common">Slender pitcher plant</name>
    <dbReference type="NCBI Taxonomy" id="150966"/>
    <lineage>
        <taxon>Eukaryota</taxon>
        <taxon>Viridiplantae</taxon>
        <taxon>Streptophyta</taxon>
        <taxon>Embryophyta</taxon>
        <taxon>Tracheophyta</taxon>
        <taxon>Spermatophyta</taxon>
        <taxon>Magnoliopsida</taxon>
        <taxon>eudicotyledons</taxon>
        <taxon>Gunneridae</taxon>
        <taxon>Pentapetalae</taxon>
        <taxon>Caryophyllales</taxon>
        <taxon>Nepenthaceae</taxon>
        <taxon>Nepenthes</taxon>
    </lineage>
</organism>
<dbReference type="Proteomes" id="UP001279734">
    <property type="component" value="Unassembled WGS sequence"/>
</dbReference>
<protein>
    <submittedName>
        <fullName evidence="1">Uncharacterized protein</fullName>
    </submittedName>
</protein>
<dbReference type="EMBL" id="BSYO01000020">
    <property type="protein sequence ID" value="GMH19331.1"/>
    <property type="molecule type" value="Genomic_DNA"/>
</dbReference>
<proteinExistence type="predicted"/>
<name>A0AAD3SYL6_NEPGR</name>
<evidence type="ECO:0000313" key="2">
    <source>
        <dbReference type="Proteomes" id="UP001279734"/>
    </source>
</evidence>
<gene>
    <name evidence="1" type="ORF">Nepgr_021172</name>
</gene>
<accession>A0AAD3SYL6</accession>
<keyword evidence="2" id="KW-1185">Reference proteome</keyword>
<sequence>MTPKELDWDVSKGTGLGTSTRKLLQQSIKSPLLLLSSVTLSMAKTTMLKIKETTRGKEINANKSIPLKPHLLKNACPAFYHLHLTADHNRVIHPLNVAAYVNIEATMIMIERLLRVSGSLTNSHRRASIAPVGVKVMAVGQNWADKMTIT</sequence>
<dbReference type="AlphaFoldDB" id="A0AAD3SYL6"/>
<comment type="caution">
    <text evidence="1">The sequence shown here is derived from an EMBL/GenBank/DDBJ whole genome shotgun (WGS) entry which is preliminary data.</text>
</comment>
<reference evidence="1" key="1">
    <citation type="submission" date="2023-05" db="EMBL/GenBank/DDBJ databases">
        <title>Nepenthes gracilis genome sequencing.</title>
        <authorList>
            <person name="Fukushima K."/>
        </authorList>
    </citation>
    <scope>NUCLEOTIDE SEQUENCE</scope>
    <source>
        <strain evidence="1">SING2019-196</strain>
    </source>
</reference>
<evidence type="ECO:0000313" key="1">
    <source>
        <dbReference type="EMBL" id="GMH19331.1"/>
    </source>
</evidence>